<dbReference type="PANTHER" id="PTHR30006">
    <property type="entry name" value="THIAMINE-BINDING PERIPLASMIC PROTEIN-RELATED"/>
    <property type="match status" value="1"/>
</dbReference>
<sequence>MRVTDFALRLIAAVTLWSGAGHAFEVEDRQVYSAMAETSVLRVISTADKAVFEPIITAFQKANPGISIDYTITGTTDLMQAIYEEGAVFDLAISSAMDLQTKLANDGFAQSYLPTNAASLPDWAIWRDQLFAFTQEPAVMVVSNTFFKQGEAPQTRDALIALLRENPDRFRGRIGTYDVRRSGFGYLMATQDSRTSETFWRLMEVMGRLDAQLYCCSGDMIADVASGKLALAYNVLGSYAASEQAKTEGFHIVELTDFVNVMLRTVLIPANAENVKDARVMVDFLTGLRARPDLADKTGLPPVDAGALQNNPALRPIRFGPGLLVFLDQLKESKFLRSWENSILQETP</sequence>
<protein>
    <submittedName>
        <fullName evidence="3">Iron(III) transport system substrate-binding protein</fullName>
    </submittedName>
</protein>
<keyword evidence="4" id="KW-1185">Reference proteome</keyword>
<keyword evidence="1 2" id="KW-0732">Signal</keyword>
<evidence type="ECO:0000313" key="3">
    <source>
        <dbReference type="EMBL" id="SHF12988.1"/>
    </source>
</evidence>
<accession>A0A1M4Z4W5</accession>
<dbReference type="PANTHER" id="PTHR30006:SF25">
    <property type="entry name" value="PHOSPHOGLYCERATE TRANSPORT REGULATORY PROTEIN PGTC"/>
    <property type="match status" value="1"/>
</dbReference>
<dbReference type="STRING" id="1486859.SAMN05444273_10440"/>
<feature type="signal peptide" evidence="2">
    <location>
        <begin position="1"/>
        <end position="23"/>
    </location>
</feature>
<dbReference type="Pfam" id="PF13531">
    <property type="entry name" value="SBP_bac_11"/>
    <property type="match status" value="1"/>
</dbReference>
<dbReference type="GO" id="GO:0030288">
    <property type="term" value="C:outer membrane-bounded periplasmic space"/>
    <property type="evidence" value="ECO:0007669"/>
    <property type="project" value="TreeGrafter"/>
</dbReference>
<dbReference type="EMBL" id="FQUV01000004">
    <property type="protein sequence ID" value="SHF12988.1"/>
    <property type="molecule type" value="Genomic_DNA"/>
</dbReference>
<dbReference type="SUPFAM" id="SSF53850">
    <property type="entry name" value="Periplasmic binding protein-like II"/>
    <property type="match status" value="1"/>
</dbReference>
<reference evidence="4" key="1">
    <citation type="submission" date="2016-11" db="EMBL/GenBank/DDBJ databases">
        <authorList>
            <person name="Varghese N."/>
            <person name="Submissions S."/>
        </authorList>
    </citation>
    <scope>NUCLEOTIDE SEQUENCE [LARGE SCALE GENOMIC DNA]</scope>
    <source>
        <strain evidence="4">DSM 100566</strain>
    </source>
</reference>
<name>A0A1M4Z4W5_9RHOB</name>
<dbReference type="AlphaFoldDB" id="A0A1M4Z4W5"/>
<dbReference type="RefSeq" id="WP_073143058.1">
    <property type="nucleotide sequence ID" value="NZ_FQUV01000004.1"/>
</dbReference>
<evidence type="ECO:0000256" key="2">
    <source>
        <dbReference type="SAM" id="SignalP"/>
    </source>
</evidence>
<dbReference type="OrthoDB" id="8673316at2"/>
<proteinExistence type="predicted"/>
<feature type="chain" id="PRO_5013268336" evidence="2">
    <location>
        <begin position="24"/>
        <end position="348"/>
    </location>
</feature>
<evidence type="ECO:0000256" key="1">
    <source>
        <dbReference type="ARBA" id="ARBA00022729"/>
    </source>
</evidence>
<dbReference type="Gene3D" id="3.40.190.10">
    <property type="entry name" value="Periplasmic binding protein-like II"/>
    <property type="match status" value="2"/>
</dbReference>
<dbReference type="Proteomes" id="UP000184144">
    <property type="component" value="Unassembled WGS sequence"/>
</dbReference>
<gene>
    <name evidence="3" type="ORF">SAMN05444273_10440</name>
</gene>
<evidence type="ECO:0000313" key="4">
    <source>
        <dbReference type="Proteomes" id="UP000184144"/>
    </source>
</evidence>
<organism evidence="3 4">
    <name type="scientific">Litoreibacter ascidiaceicola</name>
    <dbReference type="NCBI Taxonomy" id="1486859"/>
    <lineage>
        <taxon>Bacteria</taxon>
        <taxon>Pseudomonadati</taxon>
        <taxon>Pseudomonadota</taxon>
        <taxon>Alphaproteobacteria</taxon>
        <taxon>Rhodobacterales</taxon>
        <taxon>Roseobacteraceae</taxon>
        <taxon>Litoreibacter</taxon>
    </lineage>
</organism>